<dbReference type="RefSeq" id="WP_051589754.1">
    <property type="nucleotide sequence ID" value="NZ_CP007514.1"/>
</dbReference>
<evidence type="ECO:0000259" key="4">
    <source>
        <dbReference type="Pfam" id="PF07687"/>
    </source>
</evidence>
<dbReference type="OrthoDB" id="9761532at2"/>
<evidence type="ECO:0000313" key="7">
    <source>
        <dbReference type="Proteomes" id="UP000025229"/>
    </source>
</evidence>
<dbReference type="EMBL" id="CP007514">
    <property type="protein sequence ID" value="AHY47633.1"/>
    <property type="molecule type" value="Genomic_DNA"/>
</dbReference>
<dbReference type="Gene3D" id="3.40.630.10">
    <property type="entry name" value="Zn peptidases"/>
    <property type="match status" value="1"/>
</dbReference>
<dbReference type="GO" id="GO:0008233">
    <property type="term" value="F:peptidase activity"/>
    <property type="evidence" value="ECO:0007669"/>
    <property type="project" value="UniProtKB-KW"/>
</dbReference>
<protein>
    <submittedName>
        <fullName evidence="5">Acetylornithine deacetylase/Succinyl-diaminopimelate desuccinylase and related deacylase</fullName>
    </submittedName>
    <submittedName>
        <fullName evidence="6">M20/M25/M40 family metallo-hydrolase</fullName>
    </submittedName>
</protein>
<dbReference type="STRING" id="42256.RradSPS_2350"/>
<dbReference type="GO" id="GO:0009014">
    <property type="term" value="F:succinyl-diaminopimelate desuccinylase activity"/>
    <property type="evidence" value="ECO:0007669"/>
    <property type="project" value="TreeGrafter"/>
</dbReference>
<name>A0A023X5N8_RUBRA</name>
<reference evidence="5 7" key="1">
    <citation type="submission" date="2014-03" db="EMBL/GenBank/DDBJ databases">
        <title>Complete genome sequence of the Radio-Resistant Rubrobacter radiotolerans RSPS-4.</title>
        <authorList>
            <person name="Egas C.C."/>
            <person name="Barroso C.C."/>
            <person name="Froufe H.J.C."/>
            <person name="Pacheco J.J."/>
            <person name="Albuquerque L.L."/>
            <person name="da Costa M.M.S."/>
        </authorList>
    </citation>
    <scope>NUCLEOTIDE SEQUENCE [LARGE SCALE GENOMIC DNA]</scope>
    <source>
        <strain evidence="5 7">RSPS-4</strain>
    </source>
</reference>
<reference evidence="6" key="2">
    <citation type="submission" date="2023-11" db="EMBL/GenBank/DDBJ databases">
        <title>MicrobeMod: A computational toolkit for identifying prokaryotic methylation and restriction-modification with nanopore sequencing.</title>
        <authorList>
            <person name="Crits-Christoph A."/>
            <person name="Kang S.C."/>
            <person name="Lee H."/>
            <person name="Ostrov N."/>
        </authorList>
    </citation>
    <scope>NUCLEOTIDE SEQUENCE</scope>
    <source>
        <strain evidence="6">ATCC 51242</strain>
    </source>
</reference>
<dbReference type="InterPro" id="IPR011650">
    <property type="entry name" value="Peptidase_M20_dimer"/>
</dbReference>
<dbReference type="eggNOG" id="COG0624">
    <property type="taxonomic scope" value="Bacteria"/>
</dbReference>
<gene>
    <name evidence="5" type="ORF">RradSPS_2350</name>
    <name evidence="6" type="ORF">SIL72_13500</name>
</gene>
<dbReference type="EMBL" id="JAWXXX010000001">
    <property type="protein sequence ID" value="MDX5895036.1"/>
    <property type="molecule type" value="Genomic_DNA"/>
</dbReference>
<dbReference type="Proteomes" id="UP000025229">
    <property type="component" value="Chromosome"/>
</dbReference>
<dbReference type="Pfam" id="PF01546">
    <property type="entry name" value="Peptidase_M20"/>
    <property type="match status" value="1"/>
</dbReference>
<evidence type="ECO:0000313" key="6">
    <source>
        <dbReference type="EMBL" id="MDX5895036.1"/>
    </source>
</evidence>
<dbReference type="InterPro" id="IPR051458">
    <property type="entry name" value="Cyt/Met_Dipeptidase"/>
</dbReference>
<dbReference type="HOGENOM" id="CLU_029469_2_1_11"/>
<feature type="domain" description="Peptidase M20 dimerisation" evidence="4">
    <location>
        <begin position="191"/>
        <end position="346"/>
    </location>
</feature>
<dbReference type="AlphaFoldDB" id="A0A023X5N8"/>
<dbReference type="Proteomes" id="UP001281130">
    <property type="component" value="Unassembled WGS sequence"/>
</dbReference>
<dbReference type="GO" id="GO:0046872">
    <property type="term" value="F:metal ion binding"/>
    <property type="evidence" value="ECO:0007669"/>
    <property type="project" value="UniProtKB-KW"/>
</dbReference>
<evidence type="ECO:0000256" key="2">
    <source>
        <dbReference type="ARBA" id="ARBA00022723"/>
    </source>
</evidence>
<evidence type="ECO:0000313" key="5">
    <source>
        <dbReference type="EMBL" id="AHY47633.1"/>
    </source>
</evidence>
<dbReference type="Pfam" id="PF07687">
    <property type="entry name" value="M20_dimer"/>
    <property type="match status" value="1"/>
</dbReference>
<dbReference type="PANTHER" id="PTHR43270:SF8">
    <property type="entry name" value="DI- AND TRIPEPTIDASE DUG2-RELATED"/>
    <property type="match status" value="1"/>
</dbReference>
<accession>A0A023X5N8</accession>
<keyword evidence="1" id="KW-0645">Protease</keyword>
<dbReference type="GO" id="GO:0005829">
    <property type="term" value="C:cytosol"/>
    <property type="evidence" value="ECO:0007669"/>
    <property type="project" value="TreeGrafter"/>
</dbReference>
<dbReference type="Gene3D" id="3.30.70.360">
    <property type="match status" value="1"/>
</dbReference>
<organism evidence="5 7">
    <name type="scientific">Rubrobacter radiotolerans</name>
    <name type="common">Arthrobacter radiotolerans</name>
    <dbReference type="NCBI Taxonomy" id="42256"/>
    <lineage>
        <taxon>Bacteria</taxon>
        <taxon>Bacillati</taxon>
        <taxon>Actinomycetota</taxon>
        <taxon>Rubrobacteria</taxon>
        <taxon>Rubrobacterales</taxon>
        <taxon>Rubrobacteraceae</taxon>
        <taxon>Rubrobacter</taxon>
    </lineage>
</organism>
<dbReference type="KEGG" id="rrd:RradSPS_2350"/>
<dbReference type="PANTHER" id="PTHR43270">
    <property type="entry name" value="BETA-ALA-HIS DIPEPTIDASE"/>
    <property type="match status" value="1"/>
</dbReference>
<keyword evidence="7" id="KW-1185">Reference proteome</keyword>
<keyword evidence="3" id="KW-0378">Hydrolase</keyword>
<dbReference type="SUPFAM" id="SSF53187">
    <property type="entry name" value="Zn-dependent exopeptidases"/>
    <property type="match status" value="1"/>
</dbReference>
<dbReference type="GO" id="GO:0006508">
    <property type="term" value="P:proteolysis"/>
    <property type="evidence" value="ECO:0007669"/>
    <property type="project" value="UniProtKB-KW"/>
</dbReference>
<proteinExistence type="predicted"/>
<dbReference type="InterPro" id="IPR002933">
    <property type="entry name" value="Peptidase_M20"/>
</dbReference>
<sequence length="449" mass="49320">MKDLEDRIERAKDGLLEELRDFLRMPSVSASSEDPEGFRACAEWVREKLEAAGAQAEIMETAGHPVVYAEVGSGEKTLLLYGHYDVQPPDPLELWKTEPFEPTVRDGTLYARGVADDKGDVMARIQALRLYTERHGEPPFRLKFLIEGEEEVGSPNLDAFVRENSDRLTADACLWEGSLRDRTGRPEVYCGTKGLAYVELRAKGPDHDLHSMFGGLAPNPAWRLVGALRTIKDERGEITLDGLHELADPPSESDLAALEAIPFDESSLKASWGVESFDRDLTGVDALREYLLAPTANIAGIQSGYTGEGSKTIVPSEAFVKLDFRLVSGQSPDAVVKLLREHLDRRGFTDVEVVDLHGVEAAKTPVDSPVVEQAVAAWDDVGREAVVYPTIGGSGPTALFATGLGIPTVMTGAVANIDSRIHSPNESVRLDDYFETLAYFVRFFERFGR</sequence>
<keyword evidence="2" id="KW-0479">Metal-binding</keyword>
<dbReference type="PATRIC" id="fig|42256.3.peg.2393"/>
<dbReference type="GO" id="GO:0009089">
    <property type="term" value="P:lysine biosynthetic process via diaminopimelate"/>
    <property type="evidence" value="ECO:0007669"/>
    <property type="project" value="TreeGrafter"/>
</dbReference>
<evidence type="ECO:0000256" key="1">
    <source>
        <dbReference type="ARBA" id="ARBA00022670"/>
    </source>
</evidence>
<evidence type="ECO:0000256" key="3">
    <source>
        <dbReference type="ARBA" id="ARBA00022801"/>
    </source>
</evidence>
<dbReference type="NCBIfam" id="NF005034">
    <property type="entry name" value="PRK06446.1"/>
    <property type="match status" value="1"/>
</dbReference>